<comment type="similarity">
    <text evidence="1 7">Belongs to the peptidase M3 family.</text>
</comment>
<feature type="transmembrane region" description="Helical" evidence="8">
    <location>
        <begin position="12"/>
        <end position="31"/>
    </location>
</feature>
<keyword evidence="3 7" id="KW-0479">Metal-binding</keyword>
<dbReference type="InterPro" id="IPR024077">
    <property type="entry name" value="Neurolysin/TOP_dom2"/>
</dbReference>
<dbReference type="EC" id="3.4.24.15" evidence="10"/>
<dbReference type="CDD" id="cd06455">
    <property type="entry name" value="M3A_TOP"/>
    <property type="match status" value="1"/>
</dbReference>
<evidence type="ECO:0000256" key="1">
    <source>
        <dbReference type="ARBA" id="ARBA00006040"/>
    </source>
</evidence>
<evidence type="ECO:0000313" key="10">
    <source>
        <dbReference type="EMBL" id="AAT46477.1"/>
    </source>
</evidence>
<dbReference type="MEROPS" id="M03.011"/>
<dbReference type="AlphaFoldDB" id="Q6GX74"/>
<dbReference type="EMBL" id="AY623662">
    <property type="protein sequence ID" value="AAT46477.1"/>
    <property type="molecule type" value="mRNA"/>
</dbReference>
<evidence type="ECO:0000256" key="5">
    <source>
        <dbReference type="ARBA" id="ARBA00022833"/>
    </source>
</evidence>
<dbReference type="Pfam" id="PF01432">
    <property type="entry name" value="Peptidase_M3"/>
    <property type="match status" value="1"/>
</dbReference>
<keyword evidence="2 7" id="KW-0645">Protease</keyword>
<dbReference type="GO" id="GO:0006508">
    <property type="term" value="P:proteolysis"/>
    <property type="evidence" value="ECO:0007669"/>
    <property type="project" value="UniProtKB-KW"/>
</dbReference>
<dbReference type="PANTHER" id="PTHR11804">
    <property type="entry name" value="PROTEASE M3 THIMET OLIGOPEPTIDASE-RELATED"/>
    <property type="match status" value="1"/>
</dbReference>
<dbReference type="PANTHER" id="PTHR11804:SF84">
    <property type="entry name" value="SACCHAROLYSIN"/>
    <property type="match status" value="1"/>
</dbReference>
<protein>
    <submittedName>
        <fullName evidence="10">Oligopeptidase A</fullName>
        <ecNumber evidence="10">3.4.24.15</ecNumber>
    </submittedName>
</protein>
<reference evidence="10" key="1">
    <citation type="journal article" date="2005" name="Biochemistry">
        <title>Tropolysin, a new oligopeptidase from African trypanosomes.</title>
        <authorList>
            <person name="Morty R.E."/>
            <person name="Vadasz I."/>
            <person name="Bulau P."/>
            <person name="Dive V."/>
            <person name="Oliveira V."/>
            <person name="Seeger W."/>
            <person name="Juliano L."/>
        </authorList>
    </citation>
    <scope>NUCLEOTIDE SEQUENCE</scope>
    <source>
        <strain evidence="10">IL 3953</strain>
    </source>
</reference>
<name>Q6GX74_TRYBR</name>
<evidence type="ECO:0000259" key="9">
    <source>
        <dbReference type="Pfam" id="PF01432"/>
    </source>
</evidence>
<accession>Q6GX74</accession>
<keyword evidence="6 7" id="KW-0482">Metalloprotease</keyword>
<keyword evidence="8" id="KW-1133">Transmembrane helix</keyword>
<dbReference type="InterPro" id="IPR045090">
    <property type="entry name" value="Pept_M3A_M3B"/>
</dbReference>
<dbReference type="GO" id="GO:0004222">
    <property type="term" value="F:metalloendopeptidase activity"/>
    <property type="evidence" value="ECO:0007669"/>
    <property type="project" value="InterPro"/>
</dbReference>
<keyword evidence="8" id="KW-0472">Membrane</keyword>
<dbReference type="GO" id="GO:0046872">
    <property type="term" value="F:metal ion binding"/>
    <property type="evidence" value="ECO:0007669"/>
    <property type="project" value="UniProtKB-UniRule"/>
</dbReference>
<dbReference type="Gene3D" id="1.10.1370.10">
    <property type="entry name" value="Neurolysin, domain 3"/>
    <property type="match status" value="1"/>
</dbReference>
<evidence type="ECO:0000256" key="4">
    <source>
        <dbReference type="ARBA" id="ARBA00022801"/>
    </source>
</evidence>
<sequence>MCSCLVSSWDLLIGSFLSPVSCFILLLTYQLDPTTFWRACVRLYYFVPKNSTHLSKGLMTSRLFADIVDASKCAKFYPKTPSAVQEVAAEAKRRALEKLERIYSLSSASRTFLNTASVADVAAAEIGVSASLLSVAMNVSPDEATRQEAKQQMVDLQSFSIDLFESNKRLLESLKAVSQSNTYREEYVNGGRDREYSYWLDEELKGYKRKGMELPDSELEKVVSLEKELSSLCTTFSRNISEDKSEVVVSAEELAGVPENVVSGLSKTKDGLFVLIMDYPTLFSVMKICEVASTRREMSRAASNKAYPENLCVLREIVTNRQKLAELLKFSSFSELNLDDKMVKSPEAARAFIDDLVPRMQEKWKSELELILRNLHSSCALTEDGRLRDYDVPFMINQVKKFKFNVSNTDLQEYFPLDTTVKGLFDIYERFFDVTFTRVDNGDELWHKDAFTLHVLNNKTKDTLGHVVLDLFPREGKFSHACCISVVPPVLLEGSESKFSPALSVVVANFPAPSAEHPSLFLHDDVVTFFHEFGHAIHSLFGRSKMATFAGTRVKRDFVELPSQMLEEWVYEVDILRNISCHYKTKEKLPTELVESKVNTRNSFSGRDSLRQLEFASYSLELFSAPFARVKDIKEMDTSALMADIRSRINPHIKFDDETHFECSFGHLTGYGAGYYGYMWSKVFAFDVYDFIKYNGGLLNPAVGERYVSEIIVVGGGKDPSEMLRNFLGREPSSDAFFKSIGV</sequence>
<evidence type="ECO:0000256" key="2">
    <source>
        <dbReference type="ARBA" id="ARBA00022670"/>
    </source>
</evidence>
<evidence type="ECO:0000256" key="8">
    <source>
        <dbReference type="SAM" id="Phobius"/>
    </source>
</evidence>
<keyword evidence="8" id="KW-0812">Transmembrane</keyword>
<organism evidence="10">
    <name type="scientific">Trypanosoma brucei rhodesiense</name>
    <dbReference type="NCBI Taxonomy" id="31286"/>
    <lineage>
        <taxon>Eukaryota</taxon>
        <taxon>Discoba</taxon>
        <taxon>Euglenozoa</taxon>
        <taxon>Kinetoplastea</taxon>
        <taxon>Metakinetoplastina</taxon>
        <taxon>Trypanosomatida</taxon>
        <taxon>Trypanosomatidae</taxon>
        <taxon>Trypanosoma</taxon>
    </lineage>
</organism>
<feature type="domain" description="Peptidase M3A/M3B catalytic" evidence="9">
    <location>
        <begin position="285"/>
        <end position="742"/>
    </location>
</feature>
<dbReference type="FunFam" id="3.40.390.10:FF:000074">
    <property type="entry name" value="Metalloprotease"/>
    <property type="match status" value="1"/>
</dbReference>
<dbReference type="GO" id="GO:0006518">
    <property type="term" value="P:peptide metabolic process"/>
    <property type="evidence" value="ECO:0007669"/>
    <property type="project" value="TreeGrafter"/>
</dbReference>
<dbReference type="InterPro" id="IPR024079">
    <property type="entry name" value="MetalloPept_cat_dom_sf"/>
</dbReference>
<proteinExistence type="evidence at transcript level"/>
<dbReference type="SUPFAM" id="SSF55486">
    <property type="entry name" value="Metalloproteases ('zincins'), catalytic domain"/>
    <property type="match status" value="1"/>
</dbReference>
<evidence type="ECO:0000256" key="7">
    <source>
        <dbReference type="RuleBase" id="RU003435"/>
    </source>
</evidence>
<comment type="cofactor">
    <cofactor evidence="7">
        <name>Zn(2+)</name>
        <dbReference type="ChEBI" id="CHEBI:29105"/>
    </cofactor>
    <text evidence="7">Binds 1 zinc ion.</text>
</comment>
<keyword evidence="5 7" id="KW-0862">Zinc</keyword>
<gene>
    <name evidence="10" type="primary">opa</name>
</gene>
<dbReference type="InterPro" id="IPR001567">
    <property type="entry name" value="Pept_M3A_M3B_dom"/>
</dbReference>
<evidence type="ECO:0000256" key="3">
    <source>
        <dbReference type="ARBA" id="ARBA00022723"/>
    </source>
</evidence>
<evidence type="ECO:0000256" key="6">
    <source>
        <dbReference type="ARBA" id="ARBA00023049"/>
    </source>
</evidence>
<keyword evidence="4 7" id="KW-0378">Hydrolase</keyword>
<dbReference type="Gene3D" id="3.40.390.10">
    <property type="entry name" value="Collagenase (Catalytic Domain)"/>
    <property type="match status" value="1"/>
</dbReference>